<sequence>MDYKLVIRTAVLAGELMLLSGAETYRVEDTMNRILQTAGTQTAEALVFRTGILATIDDPDIEPVTMMHRVKASGTNLNRIMQVNAISRKYCAGEMTLLEAYEGLGSIQKKKYKIWHYNLATVIIPAGFAPLFGGQMPEMLLSALAGALLALIITAAKKWKVNGLISDVVSSFVVVMAVFLLGIKMTGVNIDVVIISAIMPLVPGVAITNAVRDIVQGDYMSGNARVLEAFLTAAGIAIGAGAGMWLARLLIGGGMAG</sequence>
<evidence type="ECO:0000313" key="10">
    <source>
        <dbReference type="Proteomes" id="UP001652394"/>
    </source>
</evidence>
<protein>
    <submittedName>
        <fullName evidence="9">Threonine/serine exporter family protein</fullName>
    </submittedName>
</protein>
<dbReference type="EMBL" id="JAOQJX010000027">
    <property type="protein sequence ID" value="MCU6748629.1"/>
    <property type="molecule type" value="Genomic_DNA"/>
</dbReference>
<dbReference type="InterPro" id="IPR010619">
    <property type="entry name" value="ThrE-like_N"/>
</dbReference>
<evidence type="ECO:0000256" key="2">
    <source>
        <dbReference type="ARBA" id="ARBA00022475"/>
    </source>
</evidence>
<dbReference type="Pfam" id="PF06738">
    <property type="entry name" value="ThrE"/>
    <property type="match status" value="1"/>
</dbReference>
<dbReference type="RefSeq" id="WP_059069157.1">
    <property type="nucleotide sequence ID" value="NZ_JAOQJX010000027.1"/>
</dbReference>
<gene>
    <name evidence="9" type="ORF">OCV51_13355</name>
</gene>
<name>A0ABT2TG35_9FIRM</name>
<reference evidence="9 10" key="1">
    <citation type="journal article" date="2021" name="ISME Commun">
        <title>Automated analysis of genomic sequences facilitates high-throughput and comprehensive description of bacteria.</title>
        <authorList>
            <person name="Hitch T.C.A."/>
        </authorList>
    </citation>
    <scope>NUCLEOTIDE SEQUENCE [LARGE SCALE GENOMIC DNA]</scope>
    <source>
        <strain evidence="9 10">H2_18</strain>
    </source>
</reference>
<keyword evidence="10" id="KW-1185">Reference proteome</keyword>
<feature type="transmembrane region" description="Helical" evidence="7">
    <location>
        <begin position="229"/>
        <end position="251"/>
    </location>
</feature>
<keyword evidence="3 7" id="KW-0812">Transmembrane</keyword>
<feature type="domain" description="Threonine/serine exporter-like N-terminal" evidence="8">
    <location>
        <begin position="9"/>
        <end position="245"/>
    </location>
</feature>
<evidence type="ECO:0000256" key="5">
    <source>
        <dbReference type="ARBA" id="ARBA00023136"/>
    </source>
</evidence>
<evidence type="ECO:0000256" key="3">
    <source>
        <dbReference type="ARBA" id="ARBA00022692"/>
    </source>
</evidence>
<evidence type="ECO:0000256" key="6">
    <source>
        <dbReference type="ARBA" id="ARBA00034125"/>
    </source>
</evidence>
<evidence type="ECO:0000313" key="9">
    <source>
        <dbReference type="EMBL" id="MCU6748629.1"/>
    </source>
</evidence>
<comment type="caution">
    <text evidence="9">The sequence shown here is derived from an EMBL/GenBank/DDBJ whole genome shotgun (WGS) entry which is preliminary data.</text>
</comment>
<evidence type="ECO:0000256" key="4">
    <source>
        <dbReference type="ARBA" id="ARBA00022989"/>
    </source>
</evidence>
<comment type="similarity">
    <text evidence="6">Belongs to the ThrE exporter (TC 2.A.79) family.</text>
</comment>
<organism evidence="9 10">
    <name type="scientific">Faecalicatena acetigenes</name>
    <dbReference type="NCBI Taxonomy" id="2981790"/>
    <lineage>
        <taxon>Bacteria</taxon>
        <taxon>Bacillati</taxon>
        <taxon>Bacillota</taxon>
        <taxon>Clostridia</taxon>
        <taxon>Lachnospirales</taxon>
        <taxon>Lachnospiraceae</taxon>
        <taxon>Faecalicatena</taxon>
    </lineage>
</organism>
<keyword evidence="4 7" id="KW-1133">Transmembrane helix</keyword>
<keyword evidence="2" id="KW-1003">Cell membrane</keyword>
<dbReference type="InterPro" id="IPR050539">
    <property type="entry name" value="ThrE_Dicarb/AminoAcid_Exp"/>
</dbReference>
<proteinExistence type="inferred from homology"/>
<evidence type="ECO:0000256" key="1">
    <source>
        <dbReference type="ARBA" id="ARBA00004651"/>
    </source>
</evidence>
<evidence type="ECO:0000259" key="8">
    <source>
        <dbReference type="Pfam" id="PF06738"/>
    </source>
</evidence>
<accession>A0ABT2TG35</accession>
<feature type="transmembrane region" description="Helical" evidence="7">
    <location>
        <begin position="163"/>
        <end position="183"/>
    </location>
</feature>
<dbReference type="PANTHER" id="PTHR34390:SF2">
    <property type="entry name" value="SUCCINATE TRANSPORTER SUBUNIT YJJP-RELATED"/>
    <property type="match status" value="1"/>
</dbReference>
<evidence type="ECO:0000256" key="7">
    <source>
        <dbReference type="SAM" id="Phobius"/>
    </source>
</evidence>
<feature type="transmembrane region" description="Helical" evidence="7">
    <location>
        <begin position="114"/>
        <end position="133"/>
    </location>
</feature>
<comment type="subcellular location">
    <subcellularLocation>
        <location evidence="1">Cell membrane</location>
        <topology evidence="1">Multi-pass membrane protein</topology>
    </subcellularLocation>
</comment>
<keyword evidence="5 7" id="KW-0472">Membrane</keyword>
<feature type="transmembrane region" description="Helical" evidence="7">
    <location>
        <begin position="139"/>
        <end position="156"/>
    </location>
</feature>
<dbReference type="PANTHER" id="PTHR34390">
    <property type="entry name" value="UPF0442 PROTEIN YJJB-RELATED"/>
    <property type="match status" value="1"/>
</dbReference>
<feature type="transmembrane region" description="Helical" evidence="7">
    <location>
        <begin position="189"/>
        <end position="208"/>
    </location>
</feature>
<dbReference type="Proteomes" id="UP001652394">
    <property type="component" value="Unassembled WGS sequence"/>
</dbReference>